<dbReference type="Pfam" id="PF00229">
    <property type="entry name" value="TNF"/>
    <property type="match status" value="1"/>
</dbReference>
<dbReference type="SMART" id="SM00207">
    <property type="entry name" value="TNF"/>
    <property type="match status" value="1"/>
</dbReference>
<keyword evidence="8" id="KW-1185">Reference proteome</keyword>
<proteinExistence type="inferred from homology"/>
<dbReference type="PANTHER" id="PTHR11471:SF24">
    <property type="entry name" value="TUMOR NECROSIS FACTOR LIGAND SUPERFAMILY MEMBER 15"/>
    <property type="match status" value="1"/>
</dbReference>
<evidence type="ECO:0000256" key="2">
    <source>
        <dbReference type="ARBA" id="ARBA00008670"/>
    </source>
</evidence>
<keyword evidence="5" id="KW-0812">Transmembrane</keyword>
<dbReference type="PANTHER" id="PTHR11471">
    <property type="entry name" value="TUMOR NECROSIS FACTOR FAMILY MEMBER"/>
    <property type="match status" value="1"/>
</dbReference>
<dbReference type="GO" id="GO:0005125">
    <property type="term" value="F:cytokine activity"/>
    <property type="evidence" value="ECO:0007669"/>
    <property type="project" value="UniProtKB-KW"/>
</dbReference>
<dbReference type="GO" id="GO:0006955">
    <property type="term" value="P:immune response"/>
    <property type="evidence" value="ECO:0007669"/>
    <property type="project" value="InterPro"/>
</dbReference>
<keyword evidence="5" id="KW-1133">Transmembrane helix</keyword>
<comment type="similarity">
    <text evidence="2">Belongs to the tumor necrosis factor family.</text>
</comment>
<dbReference type="Gene3D" id="2.60.120.40">
    <property type="match status" value="1"/>
</dbReference>
<dbReference type="GO" id="GO:0005164">
    <property type="term" value="F:tumor necrosis factor receptor binding"/>
    <property type="evidence" value="ECO:0007669"/>
    <property type="project" value="InterPro"/>
</dbReference>
<dbReference type="InterPro" id="IPR021184">
    <property type="entry name" value="TNF_CS"/>
</dbReference>
<gene>
    <name evidence="7" type="ORF">scyTo_0017819</name>
</gene>
<evidence type="ECO:0000256" key="5">
    <source>
        <dbReference type="SAM" id="Phobius"/>
    </source>
</evidence>
<reference evidence="7 8" key="1">
    <citation type="journal article" date="2018" name="Nat. Ecol. Evol.">
        <title>Shark genomes provide insights into elasmobranch evolution and the origin of vertebrates.</title>
        <authorList>
            <person name="Hara Y"/>
            <person name="Yamaguchi K"/>
            <person name="Onimaru K"/>
            <person name="Kadota M"/>
            <person name="Koyanagi M"/>
            <person name="Keeley SD"/>
            <person name="Tatsumi K"/>
            <person name="Tanaka K"/>
            <person name="Motone F"/>
            <person name="Kageyama Y"/>
            <person name="Nozu R"/>
            <person name="Adachi N"/>
            <person name="Nishimura O"/>
            <person name="Nakagawa R"/>
            <person name="Tanegashima C"/>
            <person name="Kiyatake I"/>
            <person name="Matsumoto R"/>
            <person name="Murakumo K"/>
            <person name="Nishida K"/>
            <person name="Terakita A"/>
            <person name="Kuratani S"/>
            <person name="Sato K"/>
            <person name="Hyodo S Kuraku.S."/>
        </authorList>
    </citation>
    <scope>NUCLEOTIDE SEQUENCE [LARGE SCALE GENOMIC DNA]</scope>
</reference>
<keyword evidence="4 5" id="KW-0472">Membrane</keyword>
<evidence type="ECO:0000313" key="8">
    <source>
        <dbReference type="Proteomes" id="UP000288216"/>
    </source>
</evidence>
<comment type="caution">
    <text evidence="7">The sequence shown here is derived from an EMBL/GenBank/DDBJ whole genome shotgun (WGS) entry which is preliminary data.</text>
</comment>
<dbReference type="EMBL" id="BFAA01011900">
    <property type="protein sequence ID" value="GCB79004.1"/>
    <property type="molecule type" value="Genomic_DNA"/>
</dbReference>
<dbReference type="InterPro" id="IPR006052">
    <property type="entry name" value="TNF_dom"/>
</dbReference>
<dbReference type="InterPro" id="IPR008983">
    <property type="entry name" value="Tumour_necrosis_fac-like_dom"/>
</dbReference>
<sequence length="247" mass="27802">MLKPTSTDPEDLTCRNSKCIMAKKHSCSSLLLTIFIILQWLAIAAMCSIIFFYINVLKEDIHTEVLAKMKNITISSFQTTGGYTFKSSVAKSEKPIAHFPALTAAADIQNTSGHLLFEHKRGHAFKTSDMKYDEGGYLVIPTSGVYFIYAQVTFICSQDCTKLSQQFFAAILKKNNQYPYPEELLKSYARPQGDDFLKVSTYQAGAFQLYADDYIYAKVPDNLYTHISEGEHETYFGAFLLHPGTSE</sequence>
<dbReference type="CDD" id="cd00184">
    <property type="entry name" value="TNF"/>
    <property type="match status" value="1"/>
</dbReference>
<organism evidence="7 8">
    <name type="scientific">Scyliorhinus torazame</name>
    <name type="common">Cloudy catshark</name>
    <name type="synonym">Catulus torazame</name>
    <dbReference type="NCBI Taxonomy" id="75743"/>
    <lineage>
        <taxon>Eukaryota</taxon>
        <taxon>Metazoa</taxon>
        <taxon>Chordata</taxon>
        <taxon>Craniata</taxon>
        <taxon>Vertebrata</taxon>
        <taxon>Chondrichthyes</taxon>
        <taxon>Elasmobranchii</taxon>
        <taxon>Galeomorphii</taxon>
        <taxon>Galeoidea</taxon>
        <taxon>Carcharhiniformes</taxon>
        <taxon>Scyliorhinidae</taxon>
        <taxon>Scyliorhinus</taxon>
    </lineage>
</organism>
<evidence type="ECO:0000256" key="3">
    <source>
        <dbReference type="ARBA" id="ARBA00022514"/>
    </source>
</evidence>
<feature type="domain" description="THD" evidence="6">
    <location>
        <begin position="95"/>
        <end position="241"/>
    </location>
</feature>
<dbReference type="GO" id="GO:0005615">
    <property type="term" value="C:extracellular space"/>
    <property type="evidence" value="ECO:0007669"/>
    <property type="project" value="UniProtKB-KW"/>
</dbReference>
<dbReference type="Proteomes" id="UP000288216">
    <property type="component" value="Unassembled WGS sequence"/>
</dbReference>
<dbReference type="OrthoDB" id="5983780at2759"/>
<dbReference type="PROSITE" id="PS50049">
    <property type="entry name" value="THD_2"/>
    <property type="match status" value="1"/>
</dbReference>
<evidence type="ECO:0000256" key="4">
    <source>
        <dbReference type="ARBA" id="ARBA00023136"/>
    </source>
</evidence>
<comment type="subcellular location">
    <subcellularLocation>
        <location evidence="1">Membrane</location>
    </subcellularLocation>
</comment>
<name>A0A401Q0W8_SCYTO</name>
<dbReference type="PROSITE" id="PS00251">
    <property type="entry name" value="THD_1"/>
    <property type="match status" value="1"/>
</dbReference>
<dbReference type="AlphaFoldDB" id="A0A401Q0W8"/>
<evidence type="ECO:0000256" key="1">
    <source>
        <dbReference type="ARBA" id="ARBA00004370"/>
    </source>
</evidence>
<feature type="transmembrane region" description="Helical" evidence="5">
    <location>
        <begin position="30"/>
        <end position="54"/>
    </location>
</feature>
<accession>A0A401Q0W8</accession>
<evidence type="ECO:0000313" key="7">
    <source>
        <dbReference type="EMBL" id="GCB79004.1"/>
    </source>
</evidence>
<dbReference type="GO" id="GO:0016020">
    <property type="term" value="C:membrane"/>
    <property type="evidence" value="ECO:0007669"/>
    <property type="project" value="UniProtKB-SubCell"/>
</dbReference>
<protein>
    <recommendedName>
        <fullName evidence="6">THD domain-containing protein</fullName>
    </recommendedName>
</protein>
<evidence type="ECO:0000259" key="6">
    <source>
        <dbReference type="PROSITE" id="PS50049"/>
    </source>
</evidence>
<dbReference type="SUPFAM" id="SSF49842">
    <property type="entry name" value="TNF-like"/>
    <property type="match status" value="1"/>
</dbReference>
<keyword evidence="3" id="KW-0202">Cytokine</keyword>